<organism evidence="2 3">
    <name type="scientific">Kluyveromyces marxianus</name>
    <name type="common">Yeast</name>
    <name type="synonym">Candida kefyr</name>
    <dbReference type="NCBI Taxonomy" id="4911"/>
    <lineage>
        <taxon>Eukaryota</taxon>
        <taxon>Fungi</taxon>
        <taxon>Dikarya</taxon>
        <taxon>Ascomycota</taxon>
        <taxon>Saccharomycotina</taxon>
        <taxon>Saccharomycetes</taxon>
        <taxon>Saccharomycetales</taxon>
        <taxon>Saccharomycetaceae</taxon>
        <taxon>Kluyveromyces</taxon>
    </lineage>
</organism>
<evidence type="ECO:0000256" key="1">
    <source>
        <dbReference type="ARBA" id="ARBA00008626"/>
    </source>
</evidence>
<dbReference type="Proteomes" id="UP000422736">
    <property type="component" value="Chromosome 7"/>
</dbReference>
<evidence type="ECO:0000313" key="3">
    <source>
        <dbReference type="Proteomes" id="UP000422736"/>
    </source>
</evidence>
<reference evidence="2 3" key="2">
    <citation type="submission" date="2019-11" db="EMBL/GenBank/DDBJ databases">
        <authorList>
            <person name="Lu H."/>
        </authorList>
    </citation>
    <scope>NUCLEOTIDE SEQUENCE [LARGE SCALE GENOMIC DNA]</scope>
    <source>
        <strain evidence="2 3">FIM1</strain>
    </source>
</reference>
<dbReference type="InterPro" id="IPR005345">
    <property type="entry name" value="PHF5"/>
</dbReference>
<sequence length="113" mass="12483">MSRHQYDLVMCLNLPGTSIGKLCDKCDGRCPLCDSDVKLISKVRICDSCAVGGSGGKCITCGNAGKHEALYCLECVRSEKSRDGCPRILNYGSNKTDRYYNKKLDNKRSTYDT</sequence>
<accession>A0ABX6F2D5</accession>
<comment type="similarity">
    <text evidence="1">Belongs to the PHF5 family.</text>
</comment>
<dbReference type="PANTHER" id="PTHR13120">
    <property type="entry name" value="PHD FINGER-LIKE DOMAIN-CONTAINING PROTEIN 5A"/>
    <property type="match status" value="1"/>
</dbReference>
<keyword evidence="3" id="KW-1185">Reference proteome</keyword>
<proteinExistence type="inferred from homology"/>
<dbReference type="Pfam" id="PF03660">
    <property type="entry name" value="PHF5"/>
    <property type="match status" value="1"/>
</dbReference>
<dbReference type="EMBL" id="CP015061">
    <property type="protein sequence ID" value="QGN18189.1"/>
    <property type="molecule type" value="Genomic_DNA"/>
</dbReference>
<protein>
    <submittedName>
        <fullName evidence="2">Pre-mRNA-splicing factor RDS3</fullName>
    </submittedName>
</protein>
<gene>
    <name evidence="2" type="primary">RDS3</name>
    <name evidence="2" type="ORF">FIM1_4513</name>
</gene>
<dbReference type="PIRSF" id="PIRSF016468">
    <property type="entry name" value="PHF5"/>
    <property type="match status" value="1"/>
</dbReference>
<evidence type="ECO:0000313" key="2">
    <source>
        <dbReference type="EMBL" id="QGN18189.1"/>
    </source>
</evidence>
<reference evidence="2 3" key="1">
    <citation type="submission" date="2016-03" db="EMBL/GenBank/DDBJ databases">
        <title>How can Kluyveromyces marxianus grow so fast - potential evolutionary course in Saccharomyces Complex revealed by comparative genomics.</title>
        <authorList>
            <person name="Mo W."/>
            <person name="Lu W."/>
            <person name="Yang X."/>
            <person name="Qi J."/>
            <person name="Lv H."/>
        </authorList>
    </citation>
    <scope>NUCLEOTIDE SEQUENCE [LARGE SCALE GENOMIC DNA]</scope>
    <source>
        <strain evidence="2 3">FIM1</strain>
    </source>
</reference>
<name>A0ABX6F2D5_KLUMA</name>